<protein>
    <recommendedName>
        <fullName evidence="3">Reverse transcriptase domain-containing protein</fullName>
    </recommendedName>
</protein>
<reference evidence="1 2" key="1">
    <citation type="journal article" date="2017" name="Nat. Commun.">
        <title>Genome assembly with in vitro proximity ligation data and whole-genome triplication in lettuce.</title>
        <authorList>
            <person name="Reyes-Chin-Wo S."/>
            <person name="Wang Z."/>
            <person name="Yang X."/>
            <person name="Kozik A."/>
            <person name="Arikit S."/>
            <person name="Song C."/>
            <person name="Xia L."/>
            <person name="Froenicke L."/>
            <person name="Lavelle D.O."/>
            <person name="Truco M.J."/>
            <person name="Xia R."/>
            <person name="Zhu S."/>
            <person name="Xu C."/>
            <person name="Xu H."/>
            <person name="Xu X."/>
            <person name="Cox K."/>
            <person name="Korf I."/>
            <person name="Meyers B.C."/>
            <person name="Michelmore R.W."/>
        </authorList>
    </citation>
    <scope>NUCLEOTIDE SEQUENCE [LARGE SCALE GENOMIC DNA]</scope>
    <source>
        <strain evidence="2">cv. Salinas</strain>
        <tissue evidence="1">Seedlings</tissue>
    </source>
</reference>
<organism evidence="1 2">
    <name type="scientific">Lactuca sativa</name>
    <name type="common">Garden lettuce</name>
    <dbReference type="NCBI Taxonomy" id="4236"/>
    <lineage>
        <taxon>Eukaryota</taxon>
        <taxon>Viridiplantae</taxon>
        <taxon>Streptophyta</taxon>
        <taxon>Embryophyta</taxon>
        <taxon>Tracheophyta</taxon>
        <taxon>Spermatophyta</taxon>
        <taxon>Magnoliopsida</taxon>
        <taxon>eudicotyledons</taxon>
        <taxon>Gunneridae</taxon>
        <taxon>Pentapetalae</taxon>
        <taxon>asterids</taxon>
        <taxon>campanulids</taxon>
        <taxon>Asterales</taxon>
        <taxon>Asteraceae</taxon>
        <taxon>Cichorioideae</taxon>
        <taxon>Cichorieae</taxon>
        <taxon>Lactucinae</taxon>
        <taxon>Lactuca</taxon>
    </lineage>
</organism>
<name>A0A9R1V462_LACSA</name>
<evidence type="ECO:0000313" key="2">
    <source>
        <dbReference type="Proteomes" id="UP000235145"/>
    </source>
</evidence>
<gene>
    <name evidence="1" type="ORF">LSAT_V11C600319800</name>
</gene>
<proteinExistence type="predicted"/>
<sequence length="232" mass="26102">MEGLNLAMKTPVDTGVFDEIKLPNSIICLSHLFYADDTLLMGEWSRRNIANLASILRCFYVSSREYEKKHLLDELGNNHCPKKGGGGGGIGTGSIKALNLSLVTKWLWKLKNYNSALLAKMTSCLHRLLVRHWTVFEEETSDDALLSCHAAKSVLESILSWCEMKYDNFTTVKDTVLFISRWSRCRKKQSLLNVIICGALGCILTARNKWIFDKVPVIPTSVVDIIKAITFT</sequence>
<keyword evidence="2" id="KW-1185">Reference proteome</keyword>
<accession>A0A9R1V462</accession>
<evidence type="ECO:0008006" key="3">
    <source>
        <dbReference type="Google" id="ProtNLM"/>
    </source>
</evidence>
<evidence type="ECO:0000313" key="1">
    <source>
        <dbReference type="EMBL" id="KAJ0199003.1"/>
    </source>
</evidence>
<dbReference type="EMBL" id="NBSK02000006">
    <property type="protein sequence ID" value="KAJ0199003.1"/>
    <property type="molecule type" value="Genomic_DNA"/>
</dbReference>
<comment type="caution">
    <text evidence="1">The sequence shown here is derived from an EMBL/GenBank/DDBJ whole genome shotgun (WGS) entry which is preliminary data.</text>
</comment>
<dbReference type="AlphaFoldDB" id="A0A9R1V462"/>
<dbReference type="Proteomes" id="UP000235145">
    <property type="component" value="Unassembled WGS sequence"/>
</dbReference>